<evidence type="ECO:0000259" key="1">
    <source>
        <dbReference type="Pfam" id="PF01370"/>
    </source>
</evidence>
<dbReference type="Gene3D" id="3.40.50.720">
    <property type="entry name" value="NAD(P)-binding Rossmann-like Domain"/>
    <property type="match status" value="1"/>
</dbReference>
<protein>
    <submittedName>
        <fullName evidence="2">NAD(P)-dependent oxidoreductase</fullName>
    </submittedName>
</protein>
<gene>
    <name evidence="2" type="ORF">EBB79_22015</name>
</gene>
<proteinExistence type="predicted"/>
<geneLocation type="plasmid" evidence="2 3">
    <name>pW43A</name>
</geneLocation>
<keyword evidence="3" id="KW-1185">Reference proteome</keyword>
<organism evidence="2 3">
    <name type="scientific">Parasedimentitalea marina</name>
    <dbReference type="NCBI Taxonomy" id="2483033"/>
    <lineage>
        <taxon>Bacteria</taxon>
        <taxon>Pseudomonadati</taxon>
        <taxon>Pseudomonadota</taxon>
        <taxon>Alphaproteobacteria</taxon>
        <taxon>Rhodobacterales</taxon>
        <taxon>Paracoccaceae</taxon>
        <taxon>Parasedimentitalea</taxon>
    </lineage>
</organism>
<evidence type="ECO:0000313" key="3">
    <source>
        <dbReference type="Proteomes" id="UP000283063"/>
    </source>
</evidence>
<evidence type="ECO:0000313" key="2">
    <source>
        <dbReference type="EMBL" id="AZV80638.1"/>
    </source>
</evidence>
<dbReference type="InterPro" id="IPR036291">
    <property type="entry name" value="NAD(P)-bd_dom_sf"/>
</dbReference>
<dbReference type="EMBL" id="CP033220">
    <property type="protein sequence ID" value="AZV80638.1"/>
    <property type="molecule type" value="Genomic_DNA"/>
</dbReference>
<dbReference type="SUPFAM" id="SSF51735">
    <property type="entry name" value="NAD(P)-binding Rossmann-fold domains"/>
    <property type="match status" value="1"/>
</dbReference>
<accession>A0A3T0N9D5</accession>
<keyword evidence="2" id="KW-0614">Plasmid</keyword>
<dbReference type="InterPro" id="IPR001509">
    <property type="entry name" value="Epimerase_deHydtase"/>
</dbReference>
<dbReference type="OrthoDB" id="7687386at2"/>
<dbReference type="KEGG" id="sedi:EBB79_22015"/>
<dbReference type="AlphaFoldDB" id="A0A3T0N9D5"/>
<dbReference type="Pfam" id="PF01370">
    <property type="entry name" value="Epimerase"/>
    <property type="match status" value="1"/>
</dbReference>
<dbReference type="Proteomes" id="UP000283063">
    <property type="component" value="Plasmid pW43A"/>
</dbReference>
<name>A0A3T0N9D5_9RHOB</name>
<dbReference type="RefSeq" id="WP_127751149.1">
    <property type="nucleotide sequence ID" value="NZ_CP033220.1"/>
</dbReference>
<sequence length="312" mass="33130">MGFPATVREVTVVLGASGGIGWVLRQCWPGMLSAEAQTRWQARRPQADAGLQEDWVILDPLQDPDGLMQALEGADQVLCLAGVVPGRGTDLADNTHLALAAIEAAAQAADRSGRDEGAARVFLASSAAVYGAGSGLLREEEPVRPTHAYGQAKRDMELQALARGQELGVPVCALRIGNIAGLDAILGGWRPGFSLDCFPNGQSPRRSYIGVRTLAQVLAALLRTPRLPPIVNLAQPGTIDMGDLLRAAGREFALQPASERAIPEVAFDLTLLQKALSQKDMPATADAACLAREWAVLEPDFHALHLEGSERP</sequence>
<feature type="domain" description="NAD-dependent epimerase/dehydratase" evidence="1">
    <location>
        <begin position="12"/>
        <end position="181"/>
    </location>
</feature>
<reference evidence="2 3" key="1">
    <citation type="submission" date="2018-10" db="EMBL/GenBank/DDBJ databases">
        <title>Parasedimentitalea marina sp. nov., a psychrophilic bacterium isolated from deep seawater of the New Britain Trench.</title>
        <authorList>
            <person name="Cao J."/>
        </authorList>
    </citation>
    <scope>NUCLEOTIDE SEQUENCE [LARGE SCALE GENOMIC DNA]</scope>
    <source>
        <strain evidence="2 3">W43</strain>
        <plasmid evidence="2 3">pW43A</plasmid>
    </source>
</reference>